<feature type="transmembrane region" description="Helical" evidence="1">
    <location>
        <begin position="661"/>
        <end position="689"/>
    </location>
</feature>
<keyword evidence="3" id="KW-1185">Reference proteome</keyword>
<feature type="transmembrane region" description="Helical" evidence="1">
    <location>
        <begin position="545"/>
        <end position="568"/>
    </location>
</feature>
<evidence type="ECO:0000313" key="2">
    <source>
        <dbReference type="EMBL" id="GMR58162.1"/>
    </source>
</evidence>
<reference evidence="3" key="1">
    <citation type="submission" date="2022-10" db="EMBL/GenBank/DDBJ databases">
        <title>Genome assembly of Pristionchus species.</title>
        <authorList>
            <person name="Yoshida K."/>
            <person name="Sommer R.J."/>
        </authorList>
    </citation>
    <scope>NUCLEOTIDE SEQUENCE [LARGE SCALE GENOMIC DNA]</scope>
    <source>
        <strain evidence="3">RS5460</strain>
    </source>
</reference>
<keyword evidence="1" id="KW-0812">Transmembrane</keyword>
<gene>
    <name evidence="2" type="ORF">PMAYCL1PPCAC_28357</name>
</gene>
<dbReference type="EMBL" id="BTRK01000006">
    <property type="protein sequence ID" value="GMR58162.1"/>
    <property type="molecule type" value="Genomic_DNA"/>
</dbReference>
<feature type="non-terminal residue" evidence="2">
    <location>
        <position position="1"/>
    </location>
</feature>
<evidence type="ECO:0000313" key="3">
    <source>
        <dbReference type="Proteomes" id="UP001328107"/>
    </source>
</evidence>
<feature type="transmembrane region" description="Helical" evidence="1">
    <location>
        <begin position="620"/>
        <end position="640"/>
    </location>
</feature>
<comment type="caution">
    <text evidence="2">The sequence shown here is derived from an EMBL/GenBank/DDBJ whole genome shotgun (WGS) entry which is preliminary data.</text>
</comment>
<accession>A0AAN5D9H9</accession>
<keyword evidence="1" id="KW-0472">Membrane</keyword>
<protein>
    <submittedName>
        <fullName evidence="2">Uncharacterized protein</fullName>
    </submittedName>
</protein>
<sequence length="690" mass="73578">SLAVSLLECGDLAGERLLALTLQLLYRLQLFSEGLQGLAEALVLGAQRLVLLIRSDGRCSGGGSLLLLVLLRLLFLRLRDRRDHRLQPLLVRLDIGSIIESGRRPSADQLANVGLHETTLGAHTLLLVLALESLLLLLQLVVLLLESSHHLAVVEARRGRVEERRLRQTHNVLHIGLLLDGLCDGDDNLGSSLLLLGECALELSHTLGERGNLRLGGRVGGLASHLDLGDLLLGLLEGGALLGQLSLLGGELADGVGQLLLRLLEATNLLVELLDHRLERLSVGGVRGLAQLGLLLQLLALLGCLGSTLLQRLLHLLQLSESLRDGLGVLSRLGQQHLLSHYGILARLKEQHRLLVLLLLLGSSLLGDAQLLLEIGSAGSRRLGILLELLQLLLVVGHDGDDDGSCSLLRCLSLATHLVQFSLQTSHLALQLQLGRGCGRGLLRKLVRQASVALQLRVHLRLLVLGRGEGARRLLSRTLGAGDISSRASSLGSSLAEEVVEILEVLHFDLVNRRETSHHLVRVEILEGEVARGGSLGSGSGRSCLFLLSLLALLGLGLHKLLLVFDLLDLLVGRRLLVGLLISVRLCRLLLFGGGGGSLGGLLLLGGHWLGLFLLGGAVLLLRLLGLGGLFLLSSLLLGCGGRFGRLLGCSRGGGCSCSRLVLLAVCRSCGLVLLLLLLLLSLLLLLLLV</sequence>
<name>A0AAN5D9H9_9BILA</name>
<keyword evidence="1" id="KW-1133">Transmembrane helix</keyword>
<feature type="transmembrane region" description="Helical" evidence="1">
    <location>
        <begin position="589"/>
        <end position="614"/>
    </location>
</feature>
<feature type="non-terminal residue" evidence="2">
    <location>
        <position position="690"/>
    </location>
</feature>
<proteinExistence type="predicted"/>
<dbReference type="Proteomes" id="UP001328107">
    <property type="component" value="Unassembled WGS sequence"/>
</dbReference>
<organism evidence="2 3">
    <name type="scientific">Pristionchus mayeri</name>
    <dbReference type="NCBI Taxonomy" id="1317129"/>
    <lineage>
        <taxon>Eukaryota</taxon>
        <taxon>Metazoa</taxon>
        <taxon>Ecdysozoa</taxon>
        <taxon>Nematoda</taxon>
        <taxon>Chromadorea</taxon>
        <taxon>Rhabditida</taxon>
        <taxon>Rhabditina</taxon>
        <taxon>Diplogasteromorpha</taxon>
        <taxon>Diplogasteroidea</taxon>
        <taxon>Neodiplogasteridae</taxon>
        <taxon>Pristionchus</taxon>
    </lineage>
</organism>
<dbReference type="AlphaFoldDB" id="A0AAN5D9H9"/>
<evidence type="ECO:0000256" key="1">
    <source>
        <dbReference type="SAM" id="Phobius"/>
    </source>
</evidence>